<dbReference type="GO" id="GO:0003677">
    <property type="term" value="F:DNA binding"/>
    <property type="evidence" value="ECO:0007669"/>
    <property type="project" value="UniProtKB-KW"/>
</dbReference>
<dbReference type="PROSITE" id="PS50943">
    <property type="entry name" value="HTH_CROC1"/>
    <property type="match status" value="1"/>
</dbReference>
<comment type="caution">
    <text evidence="4">The sequence shown here is derived from an EMBL/GenBank/DDBJ whole genome shotgun (WGS) entry which is preliminary data.</text>
</comment>
<keyword evidence="1" id="KW-0238">DNA-binding</keyword>
<evidence type="ECO:0000313" key="5">
    <source>
        <dbReference type="Proteomes" id="UP000054226"/>
    </source>
</evidence>
<dbReference type="AlphaFoldDB" id="M2Z7X5"/>
<dbReference type="InterPro" id="IPR050807">
    <property type="entry name" value="TransReg_Diox_bact_type"/>
</dbReference>
<dbReference type="InterPro" id="IPR010982">
    <property type="entry name" value="Lambda_DNA-bd_dom_sf"/>
</dbReference>
<dbReference type="PANTHER" id="PTHR46797:SF1">
    <property type="entry name" value="METHYLPHOSPHONATE SYNTHASE"/>
    <property type="match status" value="1"/>
</dbReference>
<proteinExistence type="predicted"/>
<dbReference type="EMBL" id="AOHO01000028">
    <property type="protein sequence ID" value="EME63377.1"/>
    <property type="molecule type" value="Genomic_DNA"/>
</dbReference>
<dbReference type="InterPro" id="IPR011051">
    <property type="entry name" value="RmlC_Cupin_sf"/>
</dbReference>
<dbReference type="PATRIC" id="fig|1284240.4.peg.1165"/>
<feature type="region of interest" description="Disordered" evidence="2">
    <location>
        <begin position="1"/>
        <end position="31"/>
    </location>
</feature>
<accession>M2Z7X5</accession>
<dbReference type="PANTHER" id="PTHR46797">
    <property type="entry name" value="HTH-TYPE TRANSCRIPTIONAL REGULATOR"/>
    <property type="match status" value="1"/>
</dbReference>
<dbReference type="SMART" id="SM00530">
    <property type="entry name" value="HTH_XRE"/>
    <property type="match status" value="1"/>
</dbReference>
<gene>
    <name evidence="4" type="ORF">H074_05747</name>
</gene>
<dbReference type="InterPro" id="IPR001387">
    <property type="entry name" value="Cro/C1-type_HTH"/>
</dbReference>
<dbReference type="GO" id="GO:0003700">
    <property type="term" value="F:DNA-binding transcription factor activity"/>
    <property type="evidence" value="ECO:0007669"/>
    <property type="project" value="TreeGrafter"/>
</dbReference>
<evidence type="ECO:0000259" key="3">
    <source>
        <dbReference type="PROSITE" id="PS50943"/>
    </source>
</evidence>
<keyword evidence="5" id="KW-1185">Reference proteome</keyword>
<dbReference type="Pfam" id="PF01381">
    <property type="entry name" value="HTH_3"/>
    <property type="match status" value="1"/>
</dbReference>
<dbReference type="SUPFAM" id="SSF47413">
    <property type="entry name" value="lambda repressor-like DNA-binding domains"/>
    <property type="match status" value="1"/>
</dbReference>
<protein>
    <submittedName>
        <fullName evidence="4">XRE family transcriptional regulator</fullName>
    </submittedName>
</protein>
<organism evidence="4 5">
    <name type="scientific">Amycolatopsis decaplanina DSM 44594</name>
    <dbReference type="NCBI Taxonomy" id="1284240"/>
    <lineage>
        <taxon>Bacteria</taxon>
        <taxon>Bacillati</taxon>
        <taxon>Actinomycetota</taxon>
        <taxon>Actinomycetes</taxon>
        <taxon>Pseudonocardiales</taxon>
        <taxon>Pseudonocardiaceae</taxon>
        <taxon>Amycolatopsis</taxon>
    </lineage>
</organism>
<feature type="domain" description="HTH cro/C1-type" evidence="3">
    <location>
        <begin position="43"/>
        <end position="97"/>
    </location>
</feature>
<dbReference type="Pfam" id="PF07883">
    <property type="entry name" value="Cupin_2"/>
    <property type="match status" value="1"/>
</dbReference>
<name>M2Z7X5_9PSEU</name>
<evidence type="ECO:0000256" key="2">
    <source>
        <dbReference type="SAM" id="MobiDB-lite"/>
    </source>
</evidence>
<evidence type="ECO:0000256" key="1">
    <source>
        <dbReference type="ARBA" id="ARBA00023125"/>
    </source>
</evidence>
<dbReference type="CDD" id="cd02209">
    <property type="entry name" value="cupin_XRE_C"/>
    <property type="match status" value="1"/>
</dbReference>
<dbReference type="CDD" id="cd00093">
    <property type="entry name" value="HTH_XRE"/>
    <property type="match status" value="1"/>
</dbReference>
<sequence length="226" mass="23994">MMSANSIGKANDSPIRSYGLSNDRGEAVEDETPSIRDMLAVNLRAARAARGISLSELSRRSGIGKATLSQLESGGGNPTIETVFSLSRVLEVAISDLLDHRAGGALTVVRGADVEVLSGEGVDLRPLRRIETGDGVFEVYDQVVRGDAPQRSQGHVGVEHTIVQSGSLLVEVAGRSVEAGPGDYVAFDAREPHCYTASDGPVHSVLLLQYRADERLDGRPHPVLKG</sequence>
<dbReference type="Gene3D" id="2.60.120.10">
    <property type="entry name" value="Jelly Rolls"/>
    <property type="match status" value="1"/>
</dbReference>
<reference evidence="4 5" key="1">
    <citation type="journal article" date="2013" name="Genome Announc.">
        <title>Draft Genome Sequence of Amycolatopsis decaplanina Strain DSM 44594T.</title>
        <authorList>
            <person name="Kaur N."/>
            <person name="Kumar S."/>
            <person name="Bala M."/>
            <person name="Raghava G.P."/>
            <person name="Mayilraj S."/>
        </authorList>
    </citation>
    <scope>NUCLEOTIDE SEQUENCE [LARGE SCALE GENOMIC DNA]</scope>
    <source>
        <strain evidence="4 5">DSM 44594</strain>
    </source>
</reference>
<dbReference type="InterPro" id="IPR014710">
    <property type="entry name" value="RmlC-like_jellyroll"/>
</dbReference>
<dbReference type="Gene3D" id="1.10.260.40">
    <property type="entry name" value="lambda repressor-like DNA-binding domains"/>
    <property type="match status" value="1"/>
</dbReference>
<dbReference type="SUPFAM" id="SSF51182">
    <property type="entry name" value="RmlC-like cupins"/>
    <property type="match status" value="1"/>
</dbReference>
<dbReference type="GO" id="GO:0005829">
    <property type="term" value="C:cytosol"/>
    <property type="evidence" value="ECO:0007669"/>
    <property type="project" value="TreeGrafter"/>
</dbReference>
<dbReference type="InterPro" id="IPR013096">
    <property type="entry name" value="Cupin_2"/>
</dbReference>
<evidence type="ECO:0000313" key="4">
    <source>
        <dbReference type="EMBL" id="EME63377.1"/>
    </source>
</evidence>
<dbReference type="Proteomes" id="UP000054226">
    <property type="component" value="Unassembled WGS sequence"/>
</dbReference>